<organism evidence="6 7">
    <name type="scientific">Enteractinococcus fodinae</name>
    <dbReference type="NCBI Taxonomy" id="684663"/>
    <lineage>
        <taxon>Bacteria</taxon>
        <taxon>Bacillati</taxon>
        <taxon>Actinomycetota</taxon>
        <taxon>Actinomycetes</taxon>
        <taxon>Micrococcales</taxon>
        <taxon>Micrococcaceae</taxon>
    </lineage>
</organism>
<evidence type="ECO:0000259" key="4">
    <source>
        <dbReference type="PROSITE" id="PS50043"/>
    </source>
</evidence>
<dbReference type="PANTHER" id="PTHR43214">
    <property type="entry name" value="TWO-COMPONENT RESPONSE REGULATOR"/>
    <property type="match status" value="1"/>
</dbReference>
<dbReference type="PRINTS" id="PR00038">
    <property type="entry name" value="HTHLUXR"/>
</dbReference>
<dbReference type="Pfam" id="PF00196">
    <property type="entry name" value="GerE"/>
    <property type="match status" value="1"/>
</dbReference>
<dbReference type="PROSITE" id="PS50110">
    <property type="entry name" value="RESPONSE_REGULATORY"/>
    <property type="match status" value="1"/>
</dbReference>
<dbReference type="RefSeq" id="WP_310170654.1">
    <property type="nucleotide sequence ID" value="NZ_BAABHE010000002.1"/>
</dbReference>
<accession>A0ABU2AXR1</accession>
<protein>
    <submittedName>
        <fullName evidence="6">DNA-binding NarL/FixJ family response regulator</fullName>
    </submittedName>
</protein>
<dbReference type="InterPro" id="IPR016032">
    <property type="entry name" value="Sig_transdc_resp-reg_C-effctor"/>
</dbReference>
<proteinExistence type="predicted"/>
<evidence type="ECO:0000259" key="5">
    <source>
        <dbReference type="PROSITE" id="PS50110"/>
    </source>
</evidence>
<evidence type="ECO:0000313" key="6">
    <source>
        <dbReference type="EMBL" id="MDR7346125.1"/>
    </source>
</evidence>
<evidence type="ECO:0000256" key="3">
    <source>
        <dbReference type="PROSITE-ProRule" id="PRU00169"/>
    </source>
</evidence>
<evidence type="ECO:0000256" key="2">
    <source>
        <dbReference type="ARBA" id="ARBA00023125"/>
    </source>
</evidence>
<dbReference type="PROSITE" id="PS50043">
    <property type="entry name" value="HTH_LUXR_2"/>
    <property type="match status" value="1"/>
</dbReference>
<reference evidence="6 7" key="1">
    <citation type="submission" date="2023-07" db="EMBL/GenBank/DDBJ databases">
        <title>Sequencing the genomes of 1000 actinobacteria strains.</title>
        <authorList>
            <person name="Klenk H.-P."/>
        </authorList>
    </citation>
    <scope>NUCLEOTIDE SEQUENCE [LARGE SCALE GENOMIC DNA]</scope>
    <source>
        <strain evidence="6 7">DSM 22966</strain>
    </source>
</reference>
<feature type="domain" description="HTH luxR-type" evidence="4">
    <location>
        <begin position="148"/>
        <end position="213"/>
    </location>
</feature>
<evidence type="ECO:0000313" key="7">
    <source>
        <dbReference type="Proteomes" id="UP001183794"/>
    </source>
</evidence>
<dbReference type="PANTHER" id="PTHR43214:SF43">
    <property type="entry name" value="TWO-COMPONENT RESPONSE REGULATOR"/>
    <property type="match status" value="1"/>
</dbReference>
<dbReference type="SMART" id="SM00421">
    <property type="entry name" value="HTH_LUXR"/>
    <property type="match status" value="1"/>
</dbReference>
<dbReference type="InterPro" id="IPR058245">
    <property type="entry name" value="NreC/VraR/RcsB-like_REC"/>
</dbReference>
<dbReference type="EMBL" id="JAVDYJ010000001">
    <property type="protein sequence ID" value="MDR7346125.1"/>
    <property type="molecule type" value="Genomic_DNA"/>
</dbReference>
<keyword evidence="1 3" id="KW-0597">Phosphoprotein</keyword>
<dbReference type="Gene3D" id="3.40.50.2300">
    <property type="match status" value="1"/>
</dbReference>
<dbReference type="InterPro" id="IPR001789">
    <property type="entry name" value="Sig_transdc_resp-reg_receiver"/>
</dbReference>
<gene>
    <name evidence="6" type="ORF">J2S62_000382</name>
</gene>
<sequence>MIRLLLVDDEPMIRETLRDYLSTDPSIEVAGEANNGEVAVRQAAALQPDIVLMDMQMPVLDGVGATAQIHAAHPEIKILGLTTFSTDRYVVDLLRAGGSGYLVKDTKPREIVAAIHAVLAGESVLSPEVTRYVVKGLEESVPAQVTPDSEIVDRLTDKELEVIQLLSQGMSNREMAQALFVSESTIKARFVKIMEKLGVRDRVQILVTAIQHGLVDLSPRS</sequence>
<dbReference type="SMART" id="SM00448">
    <property type="entry name" value="REC"/>
    <property type="match status" value="1"/>
</dbReference>
<dbReference type="SUPFAM" id="SSF52172">
    <property type="entry name" value="CheY-like"/>
    <property type="match status" value="1"/>
</dbReference>
<comment type="caution">
    <text evidence="6">The sequence shown here is derived from an EMBL/GenBank/DDBJ whole genome shotgun (WGS) entry which is preliminary data.</text>
</comment>
<feature type="modified residue" description="4-aspartylphosphate" evidence="3">
    <location>
        <position position="54"/>
    </location>
</feature>
<dbReference type="InterPro" id="IPR011006">
    <property type="entry name" value="CheY-like_superfamily"/>
</dbReference>
<dbReference type="InterPro" id="IPR000792">
    <property type="entry name" value="Tscrpt_reg_LuxR_C"/>
</dbReference>
<keyword evidence="2 6" id="KW-0238">DNA-binding</keyword>
<dbReference type="CDD" id="cd06170">
    <property type="entry name" value="LuxR_C_like"/>
    <property type="match status" value="1"/>
</dbReference>
<evidence type="ECO:0000256" key="1">
    <source>
        <dbReference type="ARBA" id="ARBA00022553"/>
    </source>
</evidence>
<name>A0ABU2AXR1_9MICC</name>
<dbReference type="GO" id="GO:0003677">
    <property type="term" value="F:DNA binding"/>
    <property type="evidence" value="ECO:0007669"/>
    <property type="project" value="UniProtKB-KW"/>
</dbReference>
<keyword evidence="7" id="KW-1185">Reference proteome</keyword>
<feature type="domain" description="Response regulatory" evidence="5">
    <location>
        <begin position="3"/>
        <end position="119"/>
    </location>
</feature>
<dbReference type="InterPro" id="IPR039420">
    <property type="entry name" value="WalR-like"/>
</dbReference>
<dbReference type="CDD" id="cd17535">
    <property type="entry name" value="REC_NarL-like"/>
    <property type="match status" value="1"/>
</dbReference>
<dbReference type="Pfam" id="PF00072">
    <property type="entry name" value="Response_reg"/>
    <property type="match status" value="1"/>
</dbReference>
<dbReference type="Proteomes" id="UP001183794">
    <property type="component" value="Unassembled WGS sequence"/>
</dbReference>
<dbReference type="SUPFAM" id="SSF46894">
    <property type="entry name" value="C-terminal effector domain of the bipartite response regulators"/>
    <property type="match status" value="1"/>
</dbReference>